<evidence type="ECO:0000256" key="6">
    <source>
        <dbReference type="ARBA" id="ARBA00012402"/>
    </source>
</evidence>
<comment type="cofactor">
    <cofactor evidence="2 12">
        <name>FAD</name>
        <dbReference type="ChEBI" id="CHEBI:57692"/>
    </cofactor>
</comment>
<feature type="domain" description="Amine oxidase" evidence="14">
    <location>
        <begin position="10"/>
        <end position="487"/>
    </location>
</feature>
<keyword evidence="10 12" id="KW-0560">Oxidoreductase</keyword>
<sequence length="494" mass="49749">MRVAVVGAGVSGLAAAHRLRSVLGPAAEIVLLEQRDRVGGVLHTVDLAGQPFDVGAEAFLARRPEVPALLTELGLASEIVHPTAAKPTIRAGARTVGMPAGTLMGVPTARSDVSAVLSDSARAAVAAEPDRPLVWERGSDTNLGGLLRARFGDEVAERLVEPLLGGVYAGRVDSLGLRATIPTLARALDEGAGSLTAAATTATTPTTRVGHHPSASPPVPARESPTPDARVGQDGTGSGGPRVSGPVAGPVFGAVRGGYHVLLDALLAAAKAELRLGVTVRGLERTATGWRLLLGPTTAPELLDVDAVVLAVPAPAAARLLAGTSAALPLSGIELASSVVVALAYEGVAGPATSGVLVAADEPLAIKAATHSSSKWAHVSPDGLLRLRVSMGRFGEAATLQVDDDELVARARRDLETLHGIAAAPVAVHVQRWGGGLPQYAVGHGERVAAIEAAVAGLPGLELVGAALHGVGVPACVETARAAADRIAAGLLAD</sequence>
<dbReference type="InterPro" id="IPR050464">
    <property type="entry name" value="Zeta_carotene_desat/Oxidored"/>
</dbReference>
<gene>
    <name evidence="15" type="primary">hemG</name>
    <name evidence="15" type="ORF">GCM10023175_26080</name>
</gene>
<evidence type="ECO:0000256" key="8">
    <source>
        <dbReference type="ARBA" id="ARBA00022630"/>
    </source>
</evidence>
<keyword evidence="12" id="KW-0963">Cytoplasm</keyword>
<comment type="pathway">
    <text evidence="4 12">Porphyrin-containing compound metabolism; protoheme biosynthesis.</text>
</comment>
<dbReference type="InterPro" id="IPR036188">
    <property type="entry name" value="FAD/NAD-bd_sf"/>
</dbReference>
<dbReference type="Gene3D" id="3.50.50.60">
    <property type="entry name" value="FAD/NAD(P)-binding domain"/>
    <property type="match status" value="1"/>
</dbReference>
<dbReference type="Gene3D" id="3.90.660.20">
    <property type="entry name" value="Protoporphyrinogen oxidase, mitochondrial, domain 2"/>
    <property type="match status" value="1"/>
</dbReference>
<evidence type="ECO:0000256" key="9">
    <source>
        <dbReference type="ARBA" id="ARBA00022827"/>
    </source>
</evidence>
<protein>
    <recommendedName>
        <fullName evidence="7 12">Coproporphyrinogen III oxidase</fullName>
        <ecNumber evidence="6 12">1.3.3.15</ecNumber>
    </recommendedName>
</protein>
<keyword evidence="16" id="KW-1185">Reference proteome</keyword>
<evidence type="ECO:0000256" key="3">
    <source>
        <dbReference type="ARBA" id="ARBA00002185"/>
    </source>
</evidence>
<keyword evidence="8 12" id="KW-0285">Flavoprotein</keyword>
<evidence type="ECO:0000313" key="15">
    <source>
        <dbReference type="EMBL" id="GAA4545707.1"/>
    </source>
</evidence>
<evidence type="ECO:0000256" key="12">
    <source>
        <dbReference type="RuleBase" id="RU364052"/>
    </source>
</evidence>
<keyword evidence="11 12" id="KW-0350">Heme biosynthesis</keyword>
<reference evidence="16" key="1">
    <citation type="journal article" date="2019" name="Int. J. Syst. Evol. Microbiol.">
        <title>The Global Catalogue of Microorganisms (GCM) 10K type strain sequencing project: providing services to taxonomists for standard genome sequencing and annotation.</title>
        <authorList>
            <consortium name="The Broad Institute Genomics Platform"/>
            <consortium name="The Broad Institute Genome Sequencing Center for Infectious Disease"/>
            <person name="Wu L."/>
            <person name="Ma J."/>
        </authorList>
    </citation>
    <scope>NUCLEOTIDE SEQUENCE [LARGE SCALE GENOMIC DNA]</scope>
    <source>
        <strain evidence="16">JCM 17906</strain>
    </source>
</reference>
<evidence type="ECO:0000256" key="4">
    <source>
        <dbReference type="ARBA" id="ARBA00004744"/>
    </source>
</evidence>
<comment type="similarity">
    <text evidence="5 12">Belongs to the protoporphyrinogen/coproporphyrinogen oxidase family. Coproporphyrinogen III oxidase subfamily.</text>
</comment>
<evidence type="ECO:0000256" key="7">
    <source>
        <dbReference type="ARBA" id="ARBA00019046"/>
    </source>
</evidence>
<dbReference type="Pfam" id="PF01593">
    <property type="entry name" value="Amino_oxidase"/>
    <property type="match status" value="1"/>
</dbReference>
<evidence type="ECO:0000256" key="2">
    <source>
        <dbReference type="ARBA" id="ARBA00001974"/>
    </source>
</evidence>
<evidence type="ECO:0000256" key="13">
    <source>
        <dbReference type="SAM" id="MobiDB-lite"/>
    </source>
</evidence>
<evidence type="ECO:0000256" key="1">
    <source>
        <dbReference type="ARBA" id="ARBA00001755"/>
    </source>
</evidence>
<evidence type="ECO:0000259" key="14">
    <source>
        <dbReference type="Pfam" id="PF01593"/>
    </source>
</evidence>
<dbReference type="EMBL" id="BAABGT010000032">
    <property type="protein sequence ID" value="GAA4545707.1"/>
    <property type="molecule type" value="Genomic_DNA"/>
</dbReference>
<feature type="region of interest" description="Disordered" evidence="13">
    <location>
        <begin position="201"/>
        <end position="244"/>
    </location>
</feature>
<comment type="function">
    <text evidence="3 12">Involved in coproporphyrin-dependent heme b biosynthesis. Catalyzes the oxidation of coproporphyrinogen III to coproporphyrin III.</text>
</comment>
<dbReference type="PANTHER" id="PTHR42923">
    <property type="entry name" value="PROTOPORPHYRINOGEN OXIDASE"/>
    <property type="match status" value="1"/>
</dbReference>
<keyword evidence="9 12" id="KW-0274">FAD</keyword>
<organism evidence="15 16">
    <name type="scientific">Pseudonocardia xishanensis</name>
    <dbReference type="NCBI Taxonomy" id="630995"/>
    <lineage>
        <taxon>Bacteria</taxon>
        <taxon>Bacillati</taxon>
        <taxon>Actinomycetota</taxon>
        <taxon>Actinomycetes</taxon>
        <taxon>Pseudonocardiales</taxon>
        <taxon>Pseudonocardiaceae</taxon>
        <taxon>Pseudonocardia</taxon>
    </lineage>
</organism>
<comment type="caution">
    <text evidence="15">The sequence shown here is derived from an EMBL/GenBank/DDBJ whole genome shotgun (WGS) entry which is preliminary data.</text>
</comment>
<proteinExistence type="inferred from homology"/>
<dbReference type="PANTHER" id="PTHR42923:SF3">
    <property type="entry name" value="PROTOPORPHYRINOGEN OXIDASE"/>
    <property type="match status" value="1"/>
</dbReference>
<dbReference type="RefSeq" id="WP_345416663.1">
    <property type="nucleotide sequence ID" value="NZ_BAABGT010000032.1"/>
</dbReference>
<evidence type="ECO:0000256" key="5">
    <source>
        <dbReference type="ARBA" id="ARBA00008310"/>
    </source>
</evidence>
<name>A0ABP8RRK1_9PSEU</name>
<dbReference type="NCBIfam" id="TIGR00562">
    <property type="entry name" value="proto_IX_ox"/>
    <property type="match status" value="1"/>
</dbReference>
<dbReference type="EC" id="1.3.3.15" evidence="6 12"/>
<dbReference type="Proteomes" id="UP001501598">
    <property type="component" value="Unassembled WGS sequence"/>
</dbReference>
<comment type="subcellular location">
    <subcellularLocation>
        <location evidence="12">Cytoplasm</location>
    </subcellularLocation>
</comment>
<dbReference type="InterPro" id="IPR004572">
    <property type="entry name" value="Protoporphyrinogen_oxidase"/>
</dbReference>
<dbReference type="SUPFAM" id="SSF54373">
    <property type="entry name" value="FAD-linked reductases, C-terminal domain"/>
    <property type="match status" value="1"/>
</dbReference>
<evidence type="ECO:0000313" key="16">
    <source>
        <dbReference type="Proteomes" id="UP001501598"/>
    </source>
</evidence>
<dbReference type="SUPFAM" id="SSF51905">
    <property type="entry name" value="FAD/NAD(P)-binding domain"/>
    <property type="match status" value="1"/>
</dbReference>
<dbReference type="Gene3D" id="1.10.3110.10">
    <property type="entry name" value="protoporphyrinogen ix oxidase, domain 3"/>
    <property type="match status" value="1"/>
</dbReference>
<evidence type="ECO:0000256" key="10">
    <source>
        <dbReference type="ARBA" id="ARBA00023002"/>
    </source>
</evidence>
<comment type="catalytic activity">
    <reaction evidence="1">
        <text>coproporphyrinogen III + 3 O2 = coproporphyrin III + 3 H2O2</text>
        <dbReference type="Rhea" id="RHEA:43436"/>
        <dbReference type="ChEBI" id="CHEBI:15379"/>
        <dbReference type="ChEBI" id="CHEBI:16240"/>
        <dbReference type="ChEBI" id="CHEBI:57309"/>
        <dbReference type="ChEBI" id="CHEBI:131725"/>
        <dbReference type="EC" id="1.3.3.15"/>
    </reaction>
    <physiologicalReaction direction="left-to-right" evidence="1">
        <dbReference type="Rhea" id="RHEA:43437"/>
    </physiologicalReaction>
</comment>
<accession>A0ABP8RRK1</accession>
<evidence type="ECO:0000256" key="11">
    <source>
        <dbReference type="ARBA" id="ARBA00023133"/>
    </source>
</evidence>
<dbReference type="InterPro" id="IPR002937">
    <property type="entry name" value="Amino_oxidase"/>
</dbReference>